<keyword evidence="2" id="KW-1185">Reference proteome</keyword>
<comment type="caution">
    <text evidence="1">The sequence shown here is derived from an EMBL/GenBank/DDBJ whole genome shotgun (WGS) entry which is preliminary data.</text>
</comment>
<protein>
    <submittedName>
        <fullName evidence="1">Uncharacterized protein</fullName>
    </submittedName>
</protein>
<gene>
    <name evidence="1" type="ORF">CLIB1444_04S05050</name>
</gene>
<evidence type="ECO:0000313" key="1">
    <source>
        <dbReference type="EMBL" id="CAH6720659.1"/>
    </source>
</evidence>
<sequence>MQFLDLPPEVLISVFKYSGTDLSLVYQEVPILKPLILYATYSQPKVTTSQFKPEDIEYLSNSGICIHPLELVIDDVNENLIQNMLPQILSTGCKISLEVKDSSFIPLIQIFQHNQRVIDVFLSCQEDISSLNIRYLKCLTPNLNLRFPRYLQHLDLSFTALTDLKLSTIVFPKHLKTLDLSNNLLCIINDLVLQVKDLSHLQSINLCNNDITYFNVNLSKCSNLKTLNLCCNLLVDTMLNCFHFGHLEFLGLSRNVIRCLPSYLTTISDLEPELLVS</sequence>
<dbReference type="EMBL" id="CALSDN010000004">
    <property type="protein sequence ID" value="CAH6720659.1"/>
    <property type="molecule type" value="Genomic_DNA"/>
</dbReference>
<reference evidence="1" key="1">
    <citation type="submission" date="2022-06" db="EMBL/GenBank/DDBJ databases">
        <authorList>
            <person name="Legras J.-L."/>
            <person name="Devillers H."/>
            <person name="Grondin C."/>
        </authorList>
    </citation>
    <scope>NUCLEOTIDE SEQUENCE</scope>
    <source>
        <strain evidence="1">CLIB 1444</strain>
    </source>
</reference>
<proteinExistence type="predicted"/>
<accession>A0ACA9Y7H7</accession>
<evidence type="ECO:0000313" key="2">
    <source>
        <dbReference type="Proteomes" id="UP001152531"/>
    </source>
</evidence>
<organism evidence="1 2">
    <name type="scientific">[Candida] jaroonii</name>
    <dbReference type="NCBI Taxonomy" id="467808"/>
    <lineage>
        <taxon>Eukaryota</taxon>
        <taxon>Fungi</taxon>
        <taxon>Dikarya</taxon>
        <taxon>Ascomycota</taxon>
        <taxon>Saccharomycotina</taxon>
        <taxon>Pichiomycetes</taxon>
        <taxon>Debaryomycetaceae</taxon>
        <taxon>Yamadazyma</taxon>
    </lineage>
</organism>
<dbReference type="Proteomes" id="UP001152531">
    <property type="component" value="Unassembled WGS sequence"/>
</dbReference>
<name>A0ACA9Y7H7_9ASCO</name>